<accession>A0A0N1PFM2</accession>
<dbReference type="Proteomes" id="UP000038009">
    <property type="component" value="Unassembled WGS sequence"/>
</dbReference>
<evidence type="ECO:0000259" key="1">
    <source>
        <dbReference type="Pfam" id="PF01323"/>
    </source>
</evidence>
<proteinExistence type="predicted"/>
<dbReference type="InterPro" id="IPR036249">
    <property type="entry name" value="Thioredoxin-like_sf"/>
</dbReference>
<organism evidence="2 3">
    <name type="scientific">Leptomonas seymouri</name>
    <dbReference type="NCBI Taxonomy" id="5684"/>
    <lineage>
        <taxon>Eukaryota</taxon>
        <taxon>Discoba</taxon>
        <taxon>Euglenozoa</taxon>
        <taxon>Kinetoplastea</taxon>
        <taxon>Metakinetoplastina</taxon>
        <taxon>Trypanosomatida</taxon>
        <taxon>Trypanosomatidae</taxon>
        <taxon>Leishmaniinae</taxon>
        <taxon>Leptomonas</taxon>
    </lineage>
</organism>
<comment type="caution">
    <text evidence="2">The sequence shown here is derived from an EMBL/GenBank/DDBJ whole genome shotgun (WGS) entry which is preliminary data.</text>
</comment>
<keyword evidence="3" id="KW-1185">Reference proteome</keyword>
<evidence type="ECO:0000313" key="3">
    <source>
        <dbReference type="Proteomes" id="UP000038009"/>
    </source>
</evidence>
<dbReference type="Pfam" id="PF01323">
    <property type="entry name" value="DSBA"/>
    <property type="match status" value="1"/>
</dbReference>
<reference evidence="2 3" key="1">
    <citation type="journal article" date="2015" name="PLoS Pathog.">
        <title>Leptomonas seymouri: Adaptations to the Dixenous Life Cycle Analyzed by Genome Sequencing, Transcriptome Profiling and Co-infection with Leishmania donovani.</title>
        <authorList>
            <person name="Kraeva N."/>
            <person name="Butenko A."/>
            <person name="Hlavacova J."/>
            <person name="Kostygov A."/>
            <person name="Myskova J."/>
            <person name="Grybchuk D."/>
            <person name="Lestinova T."/>
            <person name="Votypka J."/>
            <person name="Volf P."/>
            <person name="Opperdoes F."/>
            <person name="Flegontov P."/>
            <person name="Lukes J."/>
            <person name="Yurchenko V."/>
        </authorList>
    </citation>
    <scope>NUCLEOTIDE SEQUENCE [LARGE SCALE GENOMIC DNA]</scope>
    <source>
        <strain evidence="2 3">ATCC 30220</strain>
    </source>
</reference>
<dbReference type="OMA" id="CTIGYKR"/>
<name>A0A0N1PFM2_LEPSE</name>
<dbReference type="VEuPathDB" id="TriTrypDB:Lsey_0033_0290"/>
<dbReference type="OrthoDB" id="1930760at2759"/>
<dbReference type="PANTHER" id="PTHR13887">
    <property type="entry name" value="GLUTATHIONE S-TRANSFERASE KAPPA"/>
    <property type="match status" value="1"/>
</dbReference>
<dbReference type="InterPro" id="IPR001853">
    <property type="entry name" value="DSBA-like_thioredoxin_dom"/>
</dbReference>
<feature type="domain" description="DSBA-like thioredoxin" evidence="1">
    <location>
        <begin position="8"/>
        <end position="229"/>
    </location>
</feature>
<dbReference type="AlphaFoldDB" id="A0A0N1PFM2"/>
<dbReference type="GO" id="GO:0016491">
    <property type="term" value="F:oxidoreductase activity"/>
    <property type="evidence" value="ECO:0007669"/>
    <property type="project" value="InterPro"/>
</dbReference>
<dbReference type="EMBL" id="LJSK01000033">
    <property type="protein sequence ID" value="KPI89051.1"/>
    <property type="molecule type" value="Genomic_DNA"/>
</dbReference>
<sequence length="235" mass="26410">MPAKKVIVNVTSDVACPWCWVGKRSIEVAAANVNARYPNAPFQLELHWLPFQLDPEMKTGTTANLLDHIAKILGNPRIREQWITHPEAIPMNSCCAAEGLPNIEFRYTMDRVRFSTYRAHALLTYTGPLQKNWPAQDRLKEAMLRMTHKEGKNLDSLDELVAAAKEAGIAATPQEVESILNDSEVKRLLDEELRKYRKLPQFNGVPHFSLPNGRSLSGGLPLKVFEAALTEVLEV</sequence>
<dbReference type="PANTHER" id="PTHR13887:SF41">
    <property type="entry name" value="THIOREDOXIN SUPERFAMILY PROTEIN"/>
    <property type="match status" value="1"/>
</dbReference>
<protein>
    <submittedName>
        <fullName evidence="2">Putative DSBA thioredoxin</fullName>
    </submittedName>
</protein>
<evidence type="ECO:0000313" key="2">
    <source>
        <dbReference type="EMBL" id="KPI89051.1"/>
    </source>
</evidence>
<dbReference type="SUPFAM" id="SSF52833">
    <property type="entry name" value="Thioredoxin-like"/>
    <property type="match status" value="1"/>
</dbReference>
<dbReference type="Gene3D" id="3.40.30.10">
    <property type="entry name" value="Glutaredoxin"/>
    <property type="match status" value="1"/>
</dbReference>
<gene>
    <name evidence="2" type="ORF">ABL78_1864</name>
</gene>